<proteinExistence type="predicted"/>
<dbReference type="Proteomes" id="UP000635606">
    <property type="component" value="Unassembled WGS sequence"/>
</dbReference>
<name>A0A8J4EDL9_9ACTN</name>
<gene>
    <name evidence="2" type="ORF">Voc01_066120</name>
</gene>
<feature type="transmembrane region" description="Helical" evidence="1">
    <location>
        <begin position="37"/>
        <end position="56"/>
    </location>
</feature>
<dbReference type="AlphaFoldDB" id="A0A8J4EDL9"/>
<dbReference type="RefSeq" id="WP_203931537.1">
    <property type="nucleotide sequence ID" value="NZ_BOPH01000088.1"/>
</dbReference>
<keyword evidence="1" id="KW-0812">Transmembrane</keyword>
<evidence type="ECO:0000313" key="2">
    <source>
        <dbReference type="EMBL" id="GIJ71695.1"/>
    </source>
</evidence>
<evidence type="ECO:0000256" key="1">
    <source>
        <dbReference type="SAM" id="Phobius"/>
    </source>
</evidence>
<sequence length="166" mass="17555">MEDNPFFIAVWLVCAAATVLAAVFAHRSARARYVGRAAVAVLFLVGGALLHVINLVDGDDYSGFADPAVSGWITDTWESVVVPNAVVFIGLLAVFEAAVGVLAASGGRRTLIAYVAVIAFYGVLWVFGPEILFVLVMLPAMALLLRAEHRAAAAVTSNEREPAARV</sequence>
<reference evidence="2" key="1">
    <citation type="submission" date="2021-01" db="EMBL/GenBank/DDBJ databases">
        <title>Whole genome shotgun sequence of Virgisporangium ochraceum NBRC 16418.</title>
        <authorList>
            <person name="Komaki H."/>
            <person name="Tamura T."/>
        </authorList>
    </citation>
    <scope>NUCLEOTIDE SEQUENCE</scope>
    <source>
        <strain evidence="2">NBRC 16418</strain>
    </source>
</reference>
<keyword evidence="1" id="KW-0472">Membrane</keyword>
<dbReference type="EMBL" id="BOPH01000088">
    <property type="protein sequence ID" value="GIJ71695.1"/>
    <property type="molecule type" value="Genomic_DNA"/>
</dbReference>
<organism evidence="2 3">
    <name type="scientific">Virgisporangium ochraceum</name>
    <dbReference type="NCBI Taxonomy" id="65505"/>
    <lineage>
        <taxon>Bacteria</taxon>
        <taxon>Bacillati</taxon>
        <taxon>Actinomycetota</taxon>
        <taxon>Actinomycetes</taxon>
        <taxon>Micromonosporales</taxon>
        <taxon>Micromonosporaceae</taxon>
        <taxon>Virgisporangium</taxon>
    </lineage>
</organism>
<keyword evidence="1" id="KW-1133">Transmembrane helix</keyword>
<accession>A0A8J4EDL9</accession>
<feature type="transmembrane region" description="Helical" evidence="1">
    <location>
        <begin position="111"/>
        <end position="138"/>
    </location>
</feature>
<feature type="transmembrane region" description="Helical" evidence="1">
    <location>
        <begin position="85"/>
        <end position="104"/>
    </location>
</feature>
<comment type="caution">
    <text evidence="2">The sequence shown here is derived from an EMBL/GenBank/DDBJ whole genome shotgun (WGS) entry which is preliminary data.</text>
</comment>
<evidence type="ECO:0000313" key="3">
    <source>
        <dbReference type="Proteomes" id="UP000635606"/>
    </source>
</evidence>
<feature type="transmembrane region" description="Helical" evidence="1">
    <location>
        <begin position="6"/>
        <end position="25"/>
    </location>
</feature>
<protein>
    <submittedName>
        <fullName evidence="2">Uncharacterized protein</fullName>
    </submittedName>
</protein>
<keyword evidence="3" id="KW-1185">Reference proteome</keyword>